<keyword evidence="1" id="KW-0472">Membrane</keyword>
<dbReference type="Proteomes" id="UP000199005">
    <property type="component" value="Unassembled WGS sequence"/>
</dbReference>
<accession>A0A1H6ZC08</accession>
<proteinExistence type="predicted"/>
<keyword evidence="1" id="KW-1133">Transmembrane helix</keyword>
<reference evidence="2 3" key="1">
    <citation type="submission" date="2016-10" db="EMBL/GenBank/DDBJ databases">
        <authorList>
            <person name="de Groot N.N."/>
        </authorList>
    </citation>
    <scope>NUCLEOTIDE SEQUENCE [LARGE SCALE GENOMIC DNA]</scope>
    <source>
        <strain evidence="2 3">DSM 1041</strain>
    </source>
</reference>
<feature type="transmembrane region" description="Helical" evidence="1">
    <location>
        <begin position="36"/>
        <end position="56"/>
    </location>
</feature>
<evidence type="ECO:0000256" key="1">
    <source>
        <dbReference type="SAM" id="Phobius"/>
    </source>
</evidence>
<dbReference type="EMBL" id="FNYO01000117">
    <property type="protein sequence ID" value="SEJ46415.1"/>
    <property type="molecule type" value="Genomic_DNA"/>
</dbReference>
<dbReference type="AlphaFoldDB" id="A0A1H6ZC08"/>
<name>A0A1H6ZC08_9GAMM</name>
<evidence type="ECO:0000313" key="2">
    <source>
        <dbReference type="EMBL" id="SEJ46415.1"/>
    </source>
</evidence>
<gene>
    <name evidence="2" type="ORF">SAMN04244579_04488</name>
</gene>
<keyword evidence="1" id="KW-0812">Transmembrane</keyword>
<protein>
    <submittedName>
        <fullName evidence="2">Uncharacterized protein</fullName>
    </submittedName>
</protein>
<evidence type="ECO:0000313" key="3">
    <source>
        <dbReference type="Proteomes" id="UP000199005"/>
    </source>
</evidence>
<sequence>MHAHALPVTGSTNWISPEVGAVLENLLTQANTHGGLGIGAMFASALCLTWIVKLVTVKLGDLTMFRSIAADVAAIVDKGDLRAAKTRIRDLEVAWDSAEAGLKARAAADWHTLDRVIKRALTALRVDSPTRTNCKAAMERLLKTFDSLQGNV</sequence>
<dbReference type="STRING" id="170623.SAMN04244579_04488"/>
<organism evidence="2 3">
    <name type="scientific">Azotobacter beijerinckii</name>
    <dbReference type="NCBI Taxonomy" id="170623"/>
    <lineage>
        <taxon>Bacteria</taxon>
        <taxon>Pseudomonadati</taxon>
        <taxon>Pseudomonadota</taxon>
        <taxon>Gammaproteobacteria</taxon>
        <taxon>Pseudomonadales</taxon>
        <taxon>Pseudomonadaceae</taxon>
        <taxon>Azotobacter</taxon>
    </lineage>
</organism>
<dbReference type="RefSeq" id="WP_217648044.1">
    <property type="nucleotide sequence ID" value="NZ_FNYO01000117.1"/>
</dbReference>